<gene>
    <name evidence="1" type="ORF">A4A59_016810</name>
</gene>
<name>A0ACD5F106_RHILE</name>
<reference evidence="1" key="1">
    <citation type="submission" date="2024-10" db="EMBL/GenBank/DDBJ databases">
        <title>Strain of Rhizobium-related bacteria isolated fromm roots of Vavilovia formosa.</title>
        <authorList>
            <person name="Kimeklis A."/>
            <person name="Afonin A."/>
        </authorList>
    </citation>
    <scope>NUCLEOTIDE SEQUENCE</scope>
    <source>
        <strain evidence="1">Vaf12</strain>
    </source>
</reference>
<protein>
    <submittedName>
        <fullName evidence="1">Uncharacterized protein</fullName>
    </submittedName>
</protein>
<proteinExistence type="predicted"/>
<dbReference type="Proteomes" id="UP000076193">
    <property type="component" value="Chromosome"/>
</dbReference>
<sequence>MRDMRSTDFDFSTLSLADLIEARDTFHFHLMSKANVVGTAVGLYLIRNDEEWPKNPGEGANPPRKKTYPREFGNSQVRDYSWPCIIVLVREWVDEHAFGRKGMPSSADMVPKRIYLPDGRIVPVCTVLAPPLPQGATLPMTPVVWPQETLGGGLPLLVEVQKEQHVATIGCLVSDGHTTYALTARHACGEPGTEVLATLRDGTRRIGTSSDRQITRRLFSEVYPALPLRQTWLGLDVGLVRLDDMRDWTSNVYGLPKMKPLFDVYEQNLSLRRLMDQPVVAVGGASGLLQGKIKAMFYRYRSVGGFDYVSDFLIAPVPGGKVPRRGDSGALWHLQMPGPDGKEDKRLMAQRDLRPLAIEWGAQILADGGERSTYSVATSLSNISKLLDVELVMEDADGVSGTWGAVGHYSIGSLAIDLVRDPQLKALLAANADLMSIPLDSLTKEPKQRDLLESGFVALADVPDIVWKKYPSPHRNRKGDDIGVVGGRDTMTVNRRSSGPEHPNHHCDADQPFRGHATLLDACIADPNLISAASWNEYFQTLGENNAVRKGILPLRIWQYFERLKDYAATDPSKFLAAAGTLAHYVGDASQPLHGSSMSNGDESRQPDIPRDSPTRKNADGSKKPAYRGEGVHGAFETDMISSAANRGLLFAEILKNLDADHGLVLRTDGREAALAVVELMKEVAGILPPTEIIDAYERSFAPGSPSHNKALWADLDVRTGKVMALGVRTLAMIWDAAWTEGNGNAQAVRLDPDDLRTLYENPDFMRSVTVDEIEHEISNPIV</sequence>
<organism evidence="1 2">
    <name type="scientific">Rhizobium leguminosarum</name>
    <dbReference type="NCBI Taxonomy" id="384"/>
    <lineage>
        <taxon>Bacteria</taxon>
        <taxon>Pseudomonadati</taxon>
        <taxon>Pseudomonadota</taxon>
        <taxon>Alphaproteobacteria</taxon>
        <taxon>Hyphomicrobiales</taxon>
        <taxon>Rhizobiaceae</taxon>
        <taxon>Rhizobium/Agrobacterium group</taxon>
        <taxon>Rhizobium</taxon>
    </lineage>
</organism>
<evidence type="ECO:0000313" key="1">
    <source>
        <dbReference type="EMBL" id="XKQ38782.1"/>
    </source>
</evidence>
<evidence type="ECO:0000313" key="2">
    <source>
        <dbReference type="Proteomes" id="UP000076193"/>
    </source>
</evidence>
<accession>A0ACD5F106</accession>
<dbReference type="EMBL" id="CP171844">
    <property type="protein sequence ID" value="XKQ38782.1"/>
    <property type="molecule type" value="Genomic_DNA"/>
</dbReference>